<organism evidence="16 17">
    <name type="scientific">Sporothrix stenoceras</name>
    <dbReference type="NCBI Taxonomy" id="5173"/>
    <lineage>
        <taxon>Eukaryota</taxon>
        <taxon>Fungi</taxon>
        <taxon>Dikarya</taxon>
        <taxon>Ascomycota</taxon>
        <taxon>Pezizomycotina</taxon>
        <taxon>Sordariomycetes</taxon>
        <taxon>Sordariomycetidae</taxon>
        <taxon>Ophiostomatales</taxon>
        <taxon>Ophiostomataceae</taxon>
        <taxon>Sporothrix</taxon>
    </lineage>
</organism>
<keyword evidence="6 14" id="KW-0812">Transmembrane</keyword>
<dbReference type="EC" id="1.16.1.9" evidence="3"/>
<dbReference type="CDD" id="cd06186">
    <property type="entry name" value="NOX_Duox_like_FAD_NADP"/>
    <property type="match status" value="1"/>
</dbReference>
<keyword evidence="8 14" id="KW-1133">Transmembrane helix</keyword>
<evidence type="ECO:0000256" key="7">
    <source>
        <dbReference type="ARBA" id="ARBA00022982"/>
    </source>
</evidence>
<dbReference type="SFLD" id="SFLDG01168">
    <property type="entry name" value="Ferric_reductase_subgroup_(FRE"/>
    <property type="match status" value="1"/>
</dbReference>
<feature type="transmembrane region" description="Helical" evidence="14">
    <location>
        <begin position="210"/>
        <end position="230"/>
    </location>
</feature>
<sequence>MDMMMGTNMFQSTNMALARTYWYIVAAVVGAFVIVRIVNYYDSWVRLRARSATARQYPTKPMSAFLQIWATLTAVFREMSYPQLYVPVRYFTWLTPPPLGRVLMLLIYWGIIIGFMCAGSIIHDVNFWERIGFRNAWVTVTQLPLLYLLAGKSSVIAMLTGSSHERLNWAHRWIARTMFVTASVHGWHFYNEYAKAGMTSIFFEVMPMGKYGMAAWGLLLWSFVVGMAPLRHLCYEVFVIQHIVTAVVLLWVIYKHVPAYAEYNVWFAVAALAFDRVVRFGMLLWQNIKVRNPDRSRCKGGQRIGHEAQIRAVGDDITIVTIKDVHFKWRAGQHLYLWMPWIGPLEHHPFTIACAHQLPETCICNSIQLVVRKHGGFSKRLHDRAAKIRQQSGPGSGSRANTFTSFVTGPYGEPARWDIYETLVLISASTGASFTLPILESVLQADQNAICTKRIDFLLAAKKGDEIGYYVQRLHELIDKAKNMGIELTVSIAVTQDAKSLPALLRRESETPALLTEASEPAQQEKSYSSSSSIAATSAVATPAVPATADSGDIAEAPTSSCCQSKPADADKSALLVAPPAGPTTAEPGEITEAATSSCCMSKQTDIEKSALLVTSPAGPPAAGSTVLGIARRRPGSVASNDSHVQQMTTRPDIAAFIRNAVETTGGETSVVVCGGKSLVSRARNCVAKLSDERAVHKGTDAQGIHLHVEEYGF</sequence>
<keyword evidence="4" id="KW-0813">Transport</keyword>
<feature type="transmembrane region" description="Helical" evidence="14">
    <location>
        <begin position="102"/>
        <end position="123"/>
    </location>
</feature>
<dbReference type="SFLD" id="SFLDS00052">
    <property type="entry name" value="Ferric_Reductase_Domain"/>
    <property type="match status" value="1"/>
</dbReference>
<evidence type="ECO:0000256" key="11">
    <source>
        <dbReference type="ARBA" id="ARBA00023136"/>
    </source>
</evidence>
<keyword evidence="12" id="KW-0325">Glycoprotein</keyword>
<name>A0ABR3ZAK5_9PEZI</name>
<feature type="domain" description="FAD-binding FR-type" evidence="15">
    <location>
        <begin position="291"/>
        <end position="417"/>
    </location>
</feature>
<evidence type="ECO:0000256" key="4">
    <source>
        <dbReference type="ARBA" id="ARBA00022448"/>
    </source>
</evidence>
<evidence type="ECO:0000256" key="1">
    <source>
        <dbReference type="ARBA" id="ARBA00004651"/>
    </source>
</evidence>
<comment type="subcellular location">
    <subcellularLocation>
        <location evidence="1">Cell membrane</location>
        <topology evidence="1">Multi-pass membrane protein</topology>
    </subcellularLocation>
</comment>
<feature type="transmembrane region" description="Helical" evidence="14">
    <location>
        <begin position="173"/>
        <end position="190"/>
    </location>
</feature>
<evidence type="ECO:0000256" key="6">
    <source>
        <dbReference type="ARBA" id="ARBA00022692"/>
    </source>
</evidence>
<dbReference type="Pfam" id="PF08022">
    <property type="entry name" value="FAD_binding_8"/>
    <property type="match status" value="1"/>
</dbReference>
<feature type="transmembrane region" description="Helical" evidence="14">
    <location>
        <begin position="21"/>
        <end position="41"/>
    </location>
</feature>
<dbReference type="Gene3D" id="3.40.50.80">
    <property type="entry name" value="Nucleotide-binding domain of ferredoxin-NADP reductase (FNR) module"/>
    <property type="match status" value="2"/>
</dbReference>
<feature type="transmembrane region" description="Helical" evidence="14">
    <location>
        <begin position="266"/>
        <end position="285"/>
    </location>
</feature>
<evidence type="ECO:0000313" key="16">
    <source>
        <dbReference type="EMBL" id="KAL1897350.1"/>
    </source>
</evidence>
<dbReference type="InterPro" id="IPR013130">
    <property type="entry name" value="Fe3_Rdtase_TM_dom"/>
</dbReference>
<dbReference type="InterPro" id="IPR013121">
    <property type="entry name" value="Fe_red_NAD-bd_6"/>
</dbReference>
<evidence type="ECO:0000256" key="12">
    <source>
        <dbReference type="ARBA" id="ARBA00023180"/>
    </source>
</evidence>
<keyword evidence="5" id="KW-1003">Cell membrane</keyword>
<feature type="transmembrane region" description="Helical" evidence="14">
    <location>
        <begin position="237"/>
        <end position="254"/>
    </location>
</feature>
<evidence type="ECO:0000256" key="2">
    <source>
        <dbReference type="ARBA" id="ARBA00006278"/>
    </source>
</evidence>
<dbReference type="PROSITE" id="PS51384">
    <property type="entry name" value="FAD_FR"/>
    <property type="match status" value="1"/>
</dbReference>
<feature type="transmembrane region" description="Helical" evidence="14">
    <location>
        <begin position="143"/>
        <end position="161"/>
    </location>
</feature>
<evidence type="ECO:0000259" key="15">
    <source>
        <dbReference type="PROSITE" id="PS51384"/>
    </source>
</evidence>
<gene>
    <name evidence="16" type="primary">FRP1_1</name>
    <name evidence="16" type="ORF">Sste5346_004086</name>
</gene>
<dbReference type="InterPro" id="IPR013112">
    <property type="entry name" value="FAD-bd_8"/>
</dbReference>
<protein>
    <recommendedName>
        <fullName evidence="3">ferric-chelate reductase (NADPH)</fullName>
        <ecNumber evidence="3">1.16.1.9</ecNumber>
    </recommendedName>
</protein>
<evidence type="ECO:0000256" key="9">
    <source>
        <dbReference type="ARBA" id="ARBA00023002"/>
    </source>
</evidence>
<accession>A0ABR3ZAK5</accession>
<dbReference type="InterPro" id="IPR017938">
    <property type="entry name" value="Riboflavin_synthase-like_b-brl"/>
</dbReference>
<comment type="caution">
    <text evidence="16">The sequence shown here is derived from an EMBL/GenBank/DDBJ whole genome shotgun (WGS) entry which is preliminary data.</text>
</comment>
<dbReference type="PANTHER" id="PTHR32361">
    <property type="entry name" value="FERRIC/CUPRIC REDUCTASE TRANSMEMBRANE COMPONENT"/>
    <property type="match status" value="1"/>
</dbReference>
<comment type="catalytic activity">
    <reaction evidence="13">
        <text>2 a Fe(II)-siderophore + NADP(+) + H(+) = 2 a Fe(III)-siderophore + NADPH</text>
        <dbReference type="Rhea" id="RHEA:28795"/>
        <dbReference type="Rhea" id="RHEA-COMP:11342"/>
        <dbReference type="Rhea" id="RHEA-COMP:11344"/>
        <dbReference type="ChEBI" id="CHEBI:15378"/>
        <dbReference type="ChEBI" id="CHEBI:29033"/>
        <dbReference type="ChEBI" id="CHEBI:29034"/>
        <dbReference type="ChEBI" id="CHEBI:57783"/>
        <dbReference type="ChEBI" id="CHEBI:58349"/>
        <dbReference type="EC" id="1.16.1.9"/>
    </reaction>
</comment>
<dbReference type="Pfam" id="PF01794">
    <property type="entry name" value="Ferric_reduct"/>
    <property type="match status" value="1"/>
</dbReference>
<keyword evidence="10" id="KW-0406">Ion transport</keyword>
<reference evidence="16 17" key="1">
    <citation type="journal article" date="2024" name="IMA Fungus">
        <title>IMA Genome - F19 : A genome assembly and annotation guide to empower mycologists, including annotated draft genome sequences of Ceratocystis pirilliformis, Diaporthe australafricana, Fusarium ophioides, Paecilomyces lecythidis, and Sporothrix stenoceras.</title>
        <authorList>
            <person name="Aylward J."/>
            <person name="Wilson A.M."/>
            <person name="Visagie C.M."/>
            <person name="Spraker J."/>
            <person name="Barnes I."/>
            <person name="Buitendag C."/>
            <person name="Ceriani C."/>
            <person name="Del Mar Angel L."/>
            <person name="du Plessis D."/>
            <person name="Fuchs T."/>
            <person name="Gasser K."/>
            <person name="Kramer D."/>
            <person name="Li W."/>
            <person name="Munsamy K."/>
            <person name="Piso A."/>
            <person name="Price J.L."/>
            <person name="Sonnekus B."/>
            <person name="Thomas C."/>
            <person name="van der Nest A."/>
            <person name="van Dijk A."/>
            <person name="van Heerden A."/>
            <person name="van Vuuren N."/>
            <person name="Yilmaz N."/>
            <person name="Duong T.A."/>
            <person name="van der Merwe N.A."/>
            <person name="Wingfield M.J."/>
            <person name="Wingfield B.D."/>
        </authorList>
    </citation>
    <scope>NUCLEOTIDE SEQUENCE [LARGE SCALE GENOMIC DNA]</scope>
    <source>
        <strain evidence="16 17">CMW 5346</strain>
    </source>
</reference>
<evidence type="ECO:0000256" key="5">
    <source>
        <dbReference type="ARBA" id="ARBA00022475"/>
    </source>
</evidence>
<keyword evidence="11 14" id="KW-0472">Membrane</keyword>
<comment type="similarity">
    <text evidence="2">Belongs to the ferric reductase (FRE) family.</text>
</comment>
<evidence type="ECO:0000256" key="13">
    <source>
        <dbReference type="ARBA" id="ARBA00048483"/>
    </source>
</evidence>
<dbReference type="InterPro" id="IPR039261">
    <property type="entry name" value="FNR_nucleotide-bd"/>
</dbReference>
<dbReference type="InterPro" id="IPR017927">
    <property type="entry name" value="FAD-bd_FR_type"/>
</dbReference>
<evidence type="ECO:0000256" key="10">
    <source>
        <dbReference type="ARBA" id="ARBA00023065"/>
    </source>
</evidence>
<dbReference type="PANTHER" id="PTHR32361:SF9">
    <property type="entry name" value="FERRIC REDUCTASE TRANSMEMBRANE COMPONENT 3-RELATED"/>
    <property type="match status" value="1"/>
</dbReference>
<proteinExistence type="inferred from homology"/>
<keyword evidence="17" id="KW-1185">Reference proteome</keyword>
<dbReference type="Proteomes" id="UP001583186">
    <property type="component" value="Unassembled WGS sequence"/>
</dbReference>
<evidence type="ECO:0000313" key="17">
    <source>
        <dbReference type="Proteomes" id="UP001583186"/>
    </source>
</evidence>
<dbReference type="SUPFAM" id="SSF63380">
    <property type="entry name" value="Riboflavin synthase domain-like"/>
    <property type="match status" value="1"/>
</dbReference>
<keyword evidence="7" id="KW-0249">Electron transport</keyword>
<dbReference type="EMBL" id="JAWCUI010000019">
    <property type="protein sequence ID" value="KAL1897350.1"/>
    <property type="molecule type" value="Genomic_DNA"/>
</dbReference>
<evidence type="ECO:0000256" key="3">
    <source>
        <dbReference type="ARBA" id="ARBA00012668"/>
    </source>
</evidence>
<dbReference type="Pfam" id="PF08030">
    <property type="entry name" value="NAD_binding_6"/>
    <property type="match status" value="1"/>
</dbReference>
<evidence type="ECO:0000256" key="14">
    <source>
        <dbReference type="SAM" id="Phobius"/>
    </source>
</evidence>
<dbReference type="InterPro" id="IPR051410">
    <property type="entry name" value="Ferric/Cupric_Reductase"/>
</dbReference>
<keyword evidence="9" id="KW-0560">Oxidoreductase</keyword>
<evidence type="ECO:0000256" key="8">
    <source>
        <dbReference type="ARBA" id="ARBA00022989"/>
    </source>
</evidence>